<dbReference type="Proteomes" id="UP000515150">
    <property type="component" value="Chromosome 2"/>
</dbReference>
<dbReference type="InterPro" id="IPR052035">
    <property type="entry name" value="ZnF_BED_domain_contain"/>
</dbReference>
<evidence type="ECO:0000256" key="4">
    <source>
        <dbReference type="ARBA" id="ARBA00022833"/>
    </source>
</evidence>
<feature type="compositionally biased region" description="Low complexity" evidence="6">
    <location>
        <begin position="1"/>
        <end position="14"/>
    </location>
</feature>
<proteinExistence type="predicted"/>
<feature type="domain" description="HAT C-terminal dimerisation" evidence="7">
    <location>
        <begin position="429"/>
        <end position="508"/>
    </location>
</feature>
<evidence type="ECO:0000256" key="2">
    <source>
        <dbReference type="ARBA" id="ARBA00022723"/>
    </source>
</evidence>
<dbReference type="InterPro" id="IPR008906">
    <property type="entry name" value="HATC_C_dom"/>
</dbReference>
<dbReference type="GO" id="GO:0005634">
    <property type="term" value="C:nucleus"/>
    <property type="evidence" value="ECO:0007669"/>
    <property type="project" value="UniProtKB-SubCell"/>
</dbReference>
<keyword evidence="3" id="KW-0863">Zinc-finger</keyword>
<keyword evidence="2" id="KW-0479">Metal-binding</keyword>
<dbReference type="GO" id="GO:0046983">
    <property type="term" value="F:protein dimerization activity"/>
    <property type="evidence" value="ECO:0007669"/>
    <property type="project" value="InterPro"/>
</dbReference>
<evidence type="ECO:0000313" key="8">
    <source>
        <dbReference type="Proteomes" id="UP000515150"/>
    </source>
</evidence>
<dbReference type="KEGG" id="bspl:114845314"/>
<comment type="subcellular location">
    <subcellularLocation>
        <location evidence="1">Nucleus</location>
    </subcellularLocation>
</comment>
<dbReference type="Pfam" id="PF05699">
    <property type="entry name" value="Dimer_Tnp_hAT"/>
    <property type="match status" value="1"/>
</dbReference>
<dbReference type="InParanoid" id="A0A6P7L764"/>
<dbReference type="SUPFAM" id="SSF53098">
    <property type="entry name" value="Ribonuclease H-like"/>
    <property type="match status" value="1"/>
</dbReference>
<keyword evidence="8" id="KW-1185">Reference proteome</keyword>
<evidence type="ECO:0000313" key="9">
    <source>
        <dbReference type="RefSeq" id="XP_028989029.1"/>
    </source>
</evidence>
<gene>
    <name evidence="9" type="primary">LOC114845314</name>
</gene>
<dbReference type="InterPro" id="IPR012337">
    <property type="entry name" value="RNaseH-like_sf"/>
</dbReference>
<reference evidence="9" key="1">
    <citation type="submission" date="2025-08" db="UniProtKB">
        <authorList>
            <consortium name="RefSeq"/>
        </authorList>
    </citation>
    <scope>IDENTIFICATION</scope>
</reference>
<keyword evidence="5" id="KW-0539">Nucleus</keyword>
<evidence type="ECO:0000256" key="5">
    <source>
        <dbReference type="ARBA" id="ARBA00023242"/>
    </source>
</evidence>
<protein>
    <submittedName>
        <fullName evidence="9">E3 SUMO-protein ligase ZBED1-like isoform X1</fullName>
    </submittedName>
</protein>
<evidence type="ECO:0000256" key="1">
    <source>
        <dbReference type="ARBA" id="ARBA00004123"/>
    </source>
</evidence>
<dbReference type="GO" id="GO:0008270">
    <property type="term" value="F:zinc ion binding"/>
    <property type="evidence" value="ECO:0007669"/>
    <property type="project" value="UniProtKB-KW"/>
</dbReference>
<dbReference type="RefSeq" id="XP_028989029.1">
    <property type="nucleotide sequence ID" value="XM_029133196.3"/>
</dbReference>
<evidence type="ECO:0000256" key="3">
    <source>
        <dbReference type="ARBA" id="ARBA00022771"/>
    </source>
</evidence>
<dbReference type="PANTHER" id="PTHR46481:SF10">
    <property type="entry name" value="ZINC FINGER BED DOMAIN-CONTAINING PROTEIN 39"/>
    <property type="match status" value="1"/>
</dbReference>
<keyword evidence="4" id="KW-0862">Zinc</keyword>
<accession>A0A6P7L764</accession>
<sequence>MAPTTSRPSRQRASSPREGRVNNPHSATRREQIRQRSGLMCGRPVAGQTGRMVGSQDVLTKDQHLLKMMISNLLSLDTAQNTNFMAFVRALKPTFQIPTEPQMNSLLHSVYKEQVKKLQQALGSPEHIVLSCELWSSSPEDSYLTVSCHFVDDRGKLKSFMLKTTSMLGDDSAASIKNHLSAVMEAWKIEEKVHGVVRAGLPQLKGIKTSWLHMPCFADTLNVIFRDMRKNDKLSNILKKCQTIIRFFKNNSDKEQRLQEIKKCPDMRHGKLILYSGDQWLVWLNMLQQLQQQYPAMLMVFAESDRSDLNLSENEIKLINNIVSALLHLSKATSKMKTEGFDTIALIVPIQEMLIKSLEKEQSNNNVAEILLSHCKKEFGDINESKLATSTFLDPRYKNQLGEENKKLARKEIMKAKQDVPPAKMTKVLDRYMAYKPTAKDSNPLSWWIHTGRDKFGELSNLALQKLSIVSTAVPLERAFCRAPDRFSTLRSSLEPENLDMTLFLHSNWSDSS</sequence>
<organism evidence="8 9">
    <name type="scientific">Betta splendens</name>
    <name type="common">Siamese fighting fish</name>
    <dbReference type="NCBI Taxonomy" id="158456"/>
    <lineage>
        <taxon>Eukaryota</taxon>
        <taxon>Metazoa</taxon>
        <taxon>Chordata</taxon>
        <taxon>Craniata</taxon>
        <taxon>Vertebrata</taxon>
        <taxon>Euteleostomi</taxon>
        <taxon>Actinopterygii</taxon>
        <taxon>Neopterygii</taxon>
        <taxon>Teleostei</taxon>
        <taxon>Neoteleostei</taxon>
        <taxon>Acanthomorphata</taxon>
        <taxon>Anabantaria</taxon>
        <taxon>Anabantiformes</taxon>
        <taxon>Anabantoidei</taxon>
        <taxon>Osphronemidae</taxon>
        <taxon>Betta</taxon>
    </lineage>
</organism>
<name>A0A6P7L764_BETSP</name>
<dbReference type="GeneID" id="114845314"/>
<evidence type="ECO:0000259" key="7">
    <source>
        <dbReference type="Pfam" id="PF05699"/>
    </source>
</evidence>
<dbReference type="AlphaFoldDB" id="A0A6P7L764"/>
<feature type="region of interest" description="Disordered" evidence="6">
    <location>
        <begin position="1"/>
        <end position="36"/>
    </location>
</feature>
<evidence type="ECO:0000256" key="6">
    <source>
        <dbReference type="SAM" id="MobiDB-lite"/>
    </source>
</evidence>
<dbReference type="PANTHER" id="PTHR46481">
    <property type="entry name" value="ZINC FINGER BED DOMAIN-CONTAINING PROTEIN 4"/>
    <property type="match status" value="1"/>
</dbReference>
<dbReference type="OrthoDB" id="1607513at2759"/>